<reference evidence="10" key="1">
    <citation type="submission" date="2017-11" db="EMBL/GenBank/DDBJ databases">
        <authorList>
            <person name="Chan K.G."/>
            <person name="Lee L.S."/>
        </authorList>
    </citation>
    <scope>NUCLEOTIDE SEQUENCE [LARGE SCALE GENOMIC DNA]</scope>
    <source>
        <strain evidence="10">DSM 100970</strain>
    </source>
</reference>
<comment type="subcellular location">
    <subcellularLocation>
        <location evidence="4 6">Cytoplasm</location>
    </subcellularLocation>
</comment>
<dbReference type="Gene3D" id="3.10.20.80">
    <property type="entry name" value="Translation initiation factor 3 (IF-3), N-terminal domain"/>
    <property type="match status" value="1"/>
</dbReference>
<comment type="function">
    <text evidence="4 6">IF-3 binds to the 30S ribosomal subunit and shifts the equilibrium between 70S ribosomes and their 50S and 30S subunits in favor of the free subunits, thus enhancing the availability of 30S subunits on which protein synthesis initiation begins.</text>
</comment>
<dbReference type="InterPro" id="IPR001288">
    <property type="entry name" value="Translation_initiation_fac_3"/>
</dbReference>
<name>A0A2I7N581_9NEIS</name>
<dbReference type="InterPro" id="IPR019814">
    <property type="entry name" value="Translation_initiation_fac_3_N"/>
</dbReference>
<dbReference type="EMBL" id="CP024847">
    <property type="protein sequence ID" value="AUR51602.1"/>
    <property type="molecule type" value="Genomic_DNA"/>
</dbReference>
<dbReference type="InterPro" id="IPR019815">
    <property type="entry name" value="Translation_initiation_fac_3_C"/>
</dbReference>
<evidence type="ECO:0000259" key="8">
    <source>
        <dbReference type="Pfam" id="PF05198"/>
    </source>
</evidence>
<dbReference type="GO" id="GO:0043022">
    <property type="term" value="F:ribosome binding"/>
    <property type="evidence" value="ECO:0007669"/>
    <property type="project" value="UniProtKB-ARBA"/>
</dbReference>
<dbReference type="NCBIfam" id="TIGR00168">
    <property type="entry name" value="infC"/>
    <property type="match status" value="1"/>
</dbReference>
<proteinExistence type="inferred from homology"/>
<dbReference type="KEGG" id="nba:CUN60_04620"/>
<dbReference type="SUPFAM" id="SSF54364">
    <property type="entry name" value="Translation initiation factor IF3, N-terminal domain"/>
    <property type="match status" value="1"/>
</dbReference>
<dbReference type="GO" id="GO:0005829">
    <property type="term" value="C:cytosol"/>
    <property type="evidence" value="ECO:0007669"/>
    <property type="project" value="TreeGrafter"/>
</dbReference>
<evidence type="ECO:0000256" key="5">
    <source>
        <dbReference type="NCBIfam" id="TIGR00168"/>
    </source>
</evidence>
<evidence type="ECO:0000259" key="7">
    <source>
        <dbReference type="Pfam" id="PF00707"/>
    </source>
</evidence>
<dbReference type="FunFam" id="3.30.110.10:FF:000001">
    <property type="entry name" value="Translation initiation factor IF-3"/>
    <property type="match status" value="1"/>
</dbReference>
<keyword evidence="3 4" id="KW-0648">Protein biosynthesis</keyword>
<dbReference type="AlphaFoldDB" id="A0A2I7N581"/>
<dbReference type="FunFam" id="3.10.20.80:FF:000001">
    <property type="entry name" value="Translation initiation factor IF-3"/>
    <property type="match status" value="1"/>
</dbReference>
<comment type="subunit">
    <text evidence="4 6">Monomer.</text>
</comment>
<dbReference type="Gene3D" id="3.30.110.10">
    <property type="entry name" value="Translation initiation factor 3 (IF-3), C-terminal domain"/>
    <property type="match status" value="1"/>
</dbReference>
<feature type="domain" description="Translation initiation factor 3 N-terminal" evidence="8">
    <location>
        <begin position="9"/>
        <end position="78"/>
    </location>
</feature>
<dbReference type="PANTHER" id="PTHR10938:SF0">
    <property type="entry name" value="TRANSLATION INITIATION FACTOR IF-3, MITOCHONDRIAL"/>
    <property type="match status" value="1"/>
</dbReference>
<keyword evidence="10" id="KW-1185">Reference proteome</keyword>
<dbReference type="Pfam" id="PF05198">
    <property type="entry name" value="IF3_N"/>
    <property type="match status" value="1"/>
</dbReference>
<evidence type="ECO:0000256" key="2">
    <source>
        <dbReference type="ARBA" id="ARBA00022540"/>
    </source>
</evidence>
<keyword evidence="4" id="KW-0963">Cytoplasm</keyword>
<dbReference type="GO" id="GO:0003743">
    <property type="term" value="F:translation initiation factor activity"/>
    <property type="evidence" value="ECO:0007669"/>
    <property type="project" value="UniProtKB-UniRule"/>
</dbReference>
<dbReference type="InterPro" id="IPR019813">
    <property type="entry name" value="Translation_initiation_fac3_CS"/>
</dbReference>
<evidence type="ECO:0000256" key="4">
    <source>
        <dbReference type="HAMAP-Rule" id="MF_00080"/>
    </source>
</evidence>
<dbReference type="GO" id="GO:0032790">
    <property type="term" value="P:ribosome disassembly"/>
    <property type="evidence" value="ECO:0007669"/>
    <property type="project" value="TreeGrafter"/>
</dbReference>
<dbReference type="OrthoDB" id="9806014at2"/>
<dbReference type="HAMAP" id="MF_00080">
    <property type="entry name" value="IF_3"/>
    <property type="match status" value="1"/>
</dbReference>
<dbReference type="GO" id="GO:0016020">
    <property type="term" value="C:membrane"/>
    <property type="evidence" value="ECO:0007669"/>
    <property type="project" value="TreeGrafter"/>
</dbReference>
<evidence type="ECO:0000256" key="3">
    <source>
        <dbReference type="ARBA" id="ARBA00022917"/>
    </source>
</evidence>
<protein>
    <recommendedName>
        <fullName evidence="4 5">Translation initiation factor IF-3</fullName>
    </recommendedName>
</protein>
<feature type="domain" description="Translation initiation factor 3 C-terminal" evidence="7">
    <location>
        <begin position="86"/>
        <end position="171"/>
    </location>
</feature>
<dbReference type="RefSeq" id="WP_102950901.1">
    <property type="nucleotide sequence ID" value="NZ_CP024847.1"/>
</dbReference>
<accession>A0A2I7N581</accession>
<dbReference type="SUPFAM" id="SSF55200">
    <property type="entry name" value="Translation initiation factor IF3, C-terminal domain"/>
    <property type="match status" value="1"/>
</dbReference>
<evidence type="ECO:0000313" key="9">
    <source>
        <dbReference type="EMBL" id="AUR51602.1"/>
    </source>
</evidence>
<dbReference type="InterPro" id="IPR036788">
    <property type="entry name" value="T_IF-3_C_sf"/>
</dbReference>
<evidence type="ECO:0000256" key="1">
    <source>
        <dbReference type="ARBA" id="ARBA00005439"/>
    </source>
</evidence>
<dbReference type="Proteomes" id="UP000236655">
    <property type="component" value="Chromosome"/>
</dbReference>
<evidence type="ECO:0000313" key="10">
    <source>
        <dbReference type="Proteomes" id="UP000236655"/>
    </source>
</evidence>
<organism evidence="9 10">
    <name type="scientific">Aquella oligotrophica</name>
    <dbReference type="NCBI Taxonomy" id="2067065"/>
    <lineage>
        <taxon>Bacteria</taxon>
        <taxon>Pseudomonadati</taxon>
        <taxon>Pseudomonadota</taxon>
        <taxon>Betaproteobacteria</taxon>
        <taxon>Neisseriales</taxon>
        <taxon>Neisseriaceae</taxon>
        <taxon>Aquella</taxon>
    </lineage>
</organism>
<sequence length="174" mass="19871">MSTEKQARINEAITVSEVRLIIDDTGEQLGVVSIAEAMAKAEELELDLVEISPNANPPVCKIMDFGKFKYHEQKKAHAAKQKQKQVHVKEIKLRPVTDDHDYEIKLKNAKRFLEDGDKVKFIVQFRGREMAHQELGLRYLERAQQDLLDVVVVESIPKVEGRNAIMIVAPKKKK</sequence>
<dbReference type="PROSITE" id="PS00938">
    <property type="entry name" value="IF3"/>
    <property type="match status" value="1"/>
</dbReference>
<keyword evidence="2 4" id="KW-0396">Initiation factor</keyword>
<gene>
    <name evidence="4" type="primary">infC</name>
    <name evidence="9" type="ORF">CUN60_04620</name>
</gene>
<dbReference type="Pfam" id="PF00707">
    <property type="entry name" value="IF3_C"/>
    <property type="match status" value="1"/>
</dbReference>
<dbReference type="PANTHER" id="PTHR10938">
    <property type="entry name" value="TRANSLATION INITIATION FACTOR IF-3"/>
    <property type="match status" value="1"/>
</dbReference>
<comment type="similarity">
    <text evidence="1 4 6">Belongs to the IF-3 family.</text>
</comment>
<evidence type="ECO:0000256" key="6">
    <source>
        <dbReference type="RuleBase" id="RU000646"/>
    </source>
</evidence>
<dbReference type="InterPro" id="IPR036787">
    <property type="entry name" value="T_IF-3_N_sf"/>
</dbReference>